<evidence type="ECO:0000313" key="2">
    <source>
        <dbReference type="Proteomes" id="UP000032679"/>
    </source>
</evidence>
<dbReference type="RefSeq" id="WP_048850577.1">
    <property type="nucleotide sequence ID" value="NZ_BALE01000048.1"/>
</dbReference>
<evidence type="ECO:0000313" key="1">
    <source>
        <dbReference type="EMBL" id="GAN55431.1"/>
    </source>
</evidence>
<dbReference type="PANTHER" id="PTHR43657:SF1">
    <property type="entry name" value="ALTERED INHERITANCE OF MITOCHONDRIA PROTEIN 24, MITOCHONDRIAL"/>
    <property type="match status" value="1"/>
</dbReference>
<comment type="caution">
    <text evidence="1">The sequence shown here is derived from an EMBL/GenBank/DDBJ whole genome shotgun (WGS) entry which is preliminary data.</text>
</comment>
<reference evidence="1 2" key="1">
    <citation type="submission" date="2012-10" db="EMBL/GenBank/DDBJ databases">
        <title>Genome sequencing of Tanticharoenia sakaeratensis NBRC 103193.</title>
        <authorList>
            <person name="Azuma Y."/>
            <person name="Hadano H."/>
            <person name="Hirakawa H."/>
            <person name="Matsushita K."/>
        </authorList>
    </citation>
    <scope>NUCLEOTIDE SEQUENCE [LARGE SCALE GENOMIC DNA]</scope>
    <source>
        <strain evidence="1 2">NBRC 103193</strain>
    </source>
</reference>
<dbReference type="InterPro" id="IPR002838">
    <property type="entry name" value="AIM24"/>
</dbReference>
<dbReference type="EMBL" id="BALE01000048">
    <property type="protein sequence ID" value="GAN55431.1"/>
    <property type="molecule type" value="Genomic_DNA"/>
</dbReference>
<proteinExistence type="predicted"/>
<protein>
    <recommendedName>
        <fullName evidence="3">AIM24 family protein</fullName>
    </recommendedName>
</protein>
<dbReference type="Proteomes" id="UP000032679">
    <property type="component" value="Unassembled WGS sequence"/>
</dbReference>
<accession>A0A0D6MPR9</accession>
<dbReference type="AlphaFoldDB" id="A0A0D6MPR9"/>
<dbReference type="SUPFAM" id="SSF51219">
    <property type="entry name" value="TRAP-like"/>
    <property type="match status" value="1"/>
</dbReference>
<sequence length="252" mass="26648">MQSKIDGTTLPVLSIRLEPGEKLFAETGELSWKTPNVMLRTTTSGAGASGFLGVMSRALAGGGIFMTEFSAEGGPGMVSFAAKIPGHIVEHTVDGGGSYMIHRHGYIAGTDGVRLELGFQRRLGAGIFGGDGFRLQRVSGYGRFWTTLGGEIVSYDLAPGEQLDVHPGHVGMFEERVNFDITMLPGIRNKLFGGDGFFMARLTGPGRIWLQTLTMPNLAHALAPYLGSEAVTDVAEAGGIGAAASLIGRIFE</sequence>
<dbReference type="InterPro" id="IPR036983">
    <property type="entry name" value="AIM24_sf"/>
</dbReference>
<gene>
    <name evidence="1" type="ORF">Tasa_048_056</name>
</gene>
<organism evidence="1 2">
    <name type="scientific">Tanticharoenia sakaeratensis NBRC 103193</name>
    <dbReference type="NCBI Taxonomy" id="1231623"/>
    <lineage>
        <taxon>Bacteria</taxon>
        <taxon>Pseudomonadati</taxon>
        <taxon>Pseudomonadota</taxon>
        <taxon>Alphaproteobacteria</taxon>
        <taxon>Acetobacterales</taxon>
        <taxon>Acetobacteraceae</taxon>
        <taxon>Tanticharoenia</taxon>
    </lineage>
</organism>
<dbReference type="STRING" id="1231623.Tasa_048_056"/>
<dbReference type="InterPro" id="IPR016031">
    <property type="entry name" value="Trp_RNA-bd_attenuator-like_dom"/>
</dbReference>
<dbReference type="Gene3D" id="3.60.160.10">
    <property type="entry name" value="Mitochondrial biogenesis AIM24"/>
    <property type="match status" value="1"/>
</dbReference>
<dbReference type="Pfam" id="PF01987">
    <property type="entry name" value="AIM24"/>
    <property type="match status" value="1"/>
</dbReference>
<dbReference type="OrthoDB" id="9779518at2"/>
<name>A0A0D6MPR9_9PROT</name>
<dbReference type="PANTHER" id="PTHR43657">
    <property type="entry name" value="TRYPTOPHAN RNA-BINDING ATTENUATOR PROTEIN-LIKE PROTEIN"/>
    <property type="match status" value="1"/>
</dbReference>
<evidence type="ECO:0008006" key="3">
    <source>
        <dbReference type="Google" id="ProtNLM"/>
    </source>
</evidence>
<keyword evidence="2" id="KW-1185">Reference proteome</keyword>